<dbReference type="AlphaFoldDB" id="A0A0B2RNW3"/>
<gene>
    <name evidence="3" type="ORF">D0Y65_041695</name>
    <name evidence="2" type="ORF">glysoja_043389</name>
</gene>
<dbReference type="EMBL" id="QZWG01000015">
    <property type="protein sequence ID" value="RZB65741.1"/>
    <property type="molecule type" value="Genomic_DNA"/>
</dbReference>
<feature type="signal peptide" evidence="1">
    <location>
        <begin position="1"/>
        <end position="20"/>
    </location>
</feature>
<organism evidence="2">
    <name type="scientific">Glycine soja</name>
    <name type="common">Wild soybean</name>
    <dbReference type="NCBI Taxonomy" id="3848"/>
    <lineage>
        <taxon>Eukaryota</taxon>
        <taxon>Viridiplantae</taxon>
        <taxon>Streptophyta</taxon>
        <taxon>Embryophyta</taxon>
        <taxon>Tracheophyta</taxon>
        <taxon>Spermatophyta</taxon>
        <taxon>Magnoliopsida</taxon>
        <taxon>eudicotyledons</taxon>
        <taxon>Gunneridae</taxon>
        <taxon>Pentapetalae</taxon>
        <taxon>rosids</taxon>
        <taxon>fabids</taxon>
        <taxon>Fabales</taxon>
        <taxon>Fabaceae</taxon>
        <taxon>Papilionoideae</taxon>
        <taxon>50 kb inversion clade</taxon>
        <taxon>NPAAA clade</taxon>
        <taxon>indigoferoid/millettioid clade</taxon>
        <taxon>Phaseoleae</taxon>
        <taxon>Glycine</taxon>
        <taxon>Glycine subgen. Soja</taxon>
    </lineage>
</organism>
<protein>
    <submittedName>
        <fullName evidence="2">Uncharacterized protein</fullName>
    </submittedName>
</protein>
<feature type="chain" id="PRO_5040562929" evidence="1">
    <location>
        <begin position="21"/>
        <end position="73"/>
    </location>
</feature>
<evidence type="ECO:0000313" key="3">
    <source>
        <dbReference type="EMBL" id="RZB65741.1"/>
    </source>
</evidence>
<dbReference type="Proteomes" id="UP000289340">
    <property type="component" value="Chromosome 15"/>
</dbReference>
<keyword evidence="4" id="KW-1185">Reference proteome</keyword>
<sequence length="73" mass="8302">MKAIFSFLLVLLVLSIGIENEGPLKVIEAKICDEELYNYCDESCFTDICAKKYGSTSIPLCNELNHCICRYRC</sequence>
<keyword evidence="1" id="KW-0732">Signal</keyword>
<proteinExistence type="predicted"/>
<accession>A0A0B2RNW3</accession>
<evidence type="ECO:0000313" key="2">
    <source>
        <dbReference type="EMBL" id="KHN33888.1"/>
    </source>
</evidence>
<reference evidence="3 4" key="2">
    <citation type="submission" date="2018-09" db="EMBL/GenBank/DDBJ databases">
        <title>A high-quality reference genome of wild soybean provides a powerful tool to mine soybean genomes.</title>
        <authorList>
            <person name="Xie M."/>
            <person name="Chung C.Y.L."/>
            <person name="Li M.-W."/>
            <person name="Wong F.-L."/>
            <person name="Chan T.-F."/>
            <person name="Lam H.-M."/>
        </authorList>
    </citation>
    <scope>NUCLEOTIDE SEQUENCE [LARGE SCALE GENOMIC DNA]</scope>
    <source>
        <strain evidence="4">cv. W05</strain>
        <tissue evidence="3">Hypocotyl of etiolated seedlings</tissue>
    </source>
</reference>
<dbReference type="Proteomes" id="UP000053555">
    <property type="component" value="Unassembled WGS sequence"/>
</dbReference>
<reference evidence="2" key="1">
    <citation type="submission" date="2014-07" db="EMBL/GenBank/DDBJ databases">
        <title>Identification of a novel salt tolerance gene in wild soybean by whole-genome sequencing.</title>
        <authorList>
            <person name="Lam H.-M."/>
            <person name="Qi X."/>
            <person name="Li M.-W."/>
            <person name="Liu X."/>
            <person name="Xie M."/>
            <person name="Ni M."/>
            <person name="Xu X."/>
        </authorList>
    </citation>
    <scope>NUCLEOTIDE SEQUENCE [LARGE SCALE GENOMIC DNA]</scope>
    <source>
        <tissue evidence="2">Root</tissue>
    </source>
</reference>
<name>A0A0B2RNW3_GLYSO</name>
<evidence type="ECO:0000313" key="4">
    <source>
        <dbReference type="Proteomes" id="UP000289340"/>
    </source>
</evidence>
<dbReference type="EMBL" id="KN649422">
    <property type="protein sequence ID" value="KHN33888.1"/>
    <property type="molecule type" value="Genomic_DNA"/>
</dbReference>
<evidence type="ECO:0000256" key="1">
    <source>
        <dbReference type="SAM" id="SignalP"/>
    </source>
</evidence>